<accession>A0A2P6VRJ4</accession>
<dbReference type="InterPro" id="IPR017930">
    <property type="entry name" value="Myb_dom"/>
</dbReference>
<evidence type="ECO:0000259" key="3">
    <source>
        <dbReference type="PROSITE" id="PS51294"/>
    </source>
</evidence>
<protein>
    <submittedName>
        <fullName evidence="4">SANT Myb domain</fullName>
    </submittedName>
</protein>
<dbReference type="SUPFAM" id="SSF46689">
    <property type="entry name" value="Homeodomain-like"/>
    <property type="match status" value="1"/>
</dbReference>
<sequence>MNALLELSCAPPLPHFMIVGEDDDSLGSADAWAAPGLADFAQLCGLAAVAVSAPVPIAGVSPRRRASSDLVDSLESTQTLLGASLVDACAAASAPELPSVMRFVPVPVSPPQQPYAFQQQPHGTAAFHRQHSYPALPQPDCSLYGGYGVIAPQQPQPLPFAAIAQAMEQCGWEAHSAPAQYQPQQPAVGGWEVHGAAGGISSYDLQPGFSTQFGSHLPIPSPRDDRMRRALSEEALHIGGCSLRGSYAGGLATRAEGETSEGSDGDTLGLHHAQDAPARGLPISHSAPSASLMLLERSGSNRRPLVHGHAHGSRSGLAASPRTVCLKLKATRPRPPAAARAAACAAVAAAVGEASPRPARQAARRSVAISAAAMDDDDYSYGSDTDTEPTPSGGASEERRSGGSAAGAGAGSAAASGSKKKHNPWSLTETEALVEGVRLLGPSKWAEIKKLAVGGIADVLTNRSAVDIKDKWRNLTRVAKLPKTVLKARAHKSTSDIPLELLLTVKDLMEMGRE</sequence>
<dbReference type="Pfam" id="PF00249">
    <property type="entry name" value="Myb_DNA-binding"/>
    <property type="match status" value="1"/>
</dbReference>
<organism evidence="4 5">
    <name type="scientific">Micractinium conductrix</name>
    <dbReference type="NCBI Taxonomy" id="554055"/>
    <lineage>
        <taxon>Eukaryota</taxon>
        <taxon>Viridiplantae</taxon>
        <taxon>Chlorophyta</taxon>
        <taxon>core chlorophytes</taxon>
        <taxon>Trebouxiophyceae</taxon>
        <taxon>Chlorellales</taxon>
        <taxon>Chlorellaceae</taxon>
        <taxon>Chlorella clade</taxon>
        <taxon>Micractinium</taxon>
    </lineage>
</organism>
<dbReference type="AlphaFoldDB" id="A0A2P6VRJ4"/>
<dbReference type="SMART" id="SM00717">
    <property type="entry name" value="SANT"/>
    <property type="match status" value="1"/>
</dbReference>
<comment type="caution">
    <text evidence="4">The sequence shown here is derived from an EMBL/GenBank/DDBJ whole genome shotgun (WGS) entry which is preliminary data.</text>
</comment>
<dbReference type="PROSITE" id="PS51294">
    <property type="entry name" value="HTH_MYB"/>
    <property type="match status" value="1"/>
</dbReference>
<dbReference type="STRING" id="554055.A0A2P6VRJ4"/>
<dbReference type="PANTHER" id="PTHR47122:SF8">
    <property type="entry name" value="MYB-LIKE DOMAIN-CONTAINING PROTEIN"/>
    <property type="match status" value="1"/>
</dbReference>
<name>A0A2P6VRJ4_9CHLO</name>
<dbReference type="InterPro" id="IPR009057">
    <property type="entry name" value="Homeodomain-like_sf"/>
</dbReference>
<dbReference type="Proteomes" id="UP000239649">
    <property type="component" value="Unassembled WGS sequence"/>
</dbReference>
<keyword evidence="5" id="KW-1185">Reference proteome</keyword>
<feature type="region of interest" description="Disordered" evidence="1">
    <location>
        <begin position="377"/>
        <end position="425"/>
    </location>
</feature>
<proteinExistence type="predicted"/>
<dbReference type="EMBL" id="LHPF02000001">
    <property type="protein sequence ID" value="PSC76718.1"/>
    <property type="molecule type" value="Genomic_DNA"/>
</dbReference>
<feature type="domain" description="HTH myb-type" evidence="3">
    <location>
        <begin position="417"/>
        <end position="480"/>
    </location>
</feature>
<gene>
    <name evidence="4" type="primary">g794</name>
    <name evidence="4" type="ORF">C2E20_0794</name>
</gene>
<evidence type="ECO:0000313" key="5">
    <source>
        <dbReference type="Proteomes" id="UP000239649"/>
    </source>
</evidence>
<evidence type="ECO:0000313" key="4">
    <source>
        <dbReference type="EMBL" id="PSC76718.1"/>
    </source>
</evidence>
<dbReference type="PANTHER" id="PTHR47122">
    <property type="entry name" value="MYB-LIKE DNA-BINDING DOMAIN CONTAINING PROTEIN, EXPRESSED"/>
    <property type="match status" value="1"/>
</dbReference>
<dbReference type="PROSITE" id="PS50090">
    <property type="entry name" value="MYB_LIKE"/>
    <property type="match status" value="1"/>
</dbReference>
<dbReference type="InterPro" id="IPR001005">
    <property type="entry name" value="SANT/Myb"/>
</dbReference>
<dbReference type="OrthoDB" id="608866at2759"/>
<feature type="domain" description="Myb-like" evidence="2">
    <location>
        <begin position="417"/>
        <end position="476"/>
    </location>
</feature>
<dbReference type="Gene3D" id="1.10.246.220">
    <property type="match status" value="1"/>
</dbReference>
<feature type="region of interest" description="Disordered" evidence="1">
    <location>
        <begin position="252"/>
        <end position="273"/>
    </location>
</feature>
<reference evidence="4 5" key="1">
    <citation type="journal article" date="2018" name="Plant J.">
        <title>Genome sequences of Chlorella sorokiniana UTEX 1602 and Micractinium conductrix SAG 241.80: implications to maltose excretion by a green alga.</title>
        <authorList>
            <person name="Arriola M.B."/>
            <person name="Velmurugan N."/>
            <person name="Zhang Y."/>
            <person name="Plunkett M.H."/>
            <person name="Hondzo H."/>
            <person name="Barney B.M."/>
        </authorList>
    </citation>
    <scope>NUCLEOTIDE SEQUENCE [LARGE SCALE GENOMIC DNA]</scope>
    <source>
        <strain evidence="4 5">SAG 241.80</strain>
    </source>
</reference>
<dbReference type="CDD" id="cd11660">
    <property type="entry name" value="SANT_TRF"/>
    <property type="match status" value="1"/>
</dbReference>
<evidence type="ECO:0000256" key="1">
    <source>
        <dbReference type="SAM" id="MobiDB-lite"/>
    </source>
</evidence>
<evidence type="ECO:0000259" key="2">
    <source>
        <dbReference type="PROSITE" id="PS50090"/>
    </source>
</evidence>